<dbReference type="Gene3D" id="2.60.40.1260">
    <property type="entry name" value="Lamin Tail domain"/>
    <property type="match status" value="1"/>
</dbReference>
<dbReference type="PROSITE" id="PS51841">
    <property type="entry name" value="LTD"/>
    <property type="match status" value="1"/>
</dbReference>
<dbReference type="AlphaFoldDB" id="Q06268"/>
<dbReference type="InterPro" id="IPR039008">
    <property type="entry name" value="IF_rod_dom"/>
</dbReference>
<dbReference type="Pfam" id="PF00038">
    <property type="entry name" value="Filament"/>
    <property type="match status" value="1"/>
</dbReference>
<evidence type="ECO:0000313" key="8">
    <source>
        <dbReference type="EMBL" id="AAA16613.1"/>
    </source>
</evidence>
<organism evidence="8">
    <name type="scientific">Enteroctopus dofleini</name>
    <name type="common">North Pacific giant octopus</name>
    <name type="synonym">Octopus dofleini</name>
    <dbReference type="NCBI Taxonomy" id="267067"/>
    <lineage>
        <taxon>Eukaryota</taxon>
        <taxon>Metazoa</taxon>
        <taxon>Spiralia</taxon>
        <taxon>Lophotrochozoa</taxon>
        <taxon>Mollusca</taxon>
        <taxon>Cephalopoda</taxon>
        <taxon>Coleoidea</taxon>
        <taxon>Octopodiformes</taxon>
        <taxon>Octopoda</taxon>
        <taxon>Incirrata</taxon>
        <taxon>Octopodidae</taxon>
        <taxon>Enteroctopus</taxon>
    </lineage>
</organism>
<dbReference type="SUPFAM" id="SSF64593">
    <property type="entry name" value="Intermediate filament protein, coiled coil region"/>
    <property type="match status" value="2"/>
</dbReference>
<dbReference type="GO" id="GO:0005652">
    <property type="term" value="C:nuclear lamina"/>
    <property type="evidence" value="ECO:0007669"/>
    <property type="project" value="TreeGrafter"/>
</dbReference>
<evidence type="ECO:0000256" key="2">
    <source>
        <dbReference type="ARBA" id="ARBA00023054"/>
    </source>
</evidence>
<dbReference type="InterPro" id="IPR001322">
    <property type="entry name" value="Lamin_tail_dom"/>
</dbReference>
<sequence length="591" mass="67287">MNNNTSVKTMYRKSSSNIPERNSMIFRKSRMYNTMSVQAPLSLGTGVASSISHKGVTDIRCNREKEKKELQDLNERFANYIEKVRFLEAENKTLREALKKSKRDFNIEPIKAMYQAEIDETKKLLDDSSNENGNLKARIGTLEDELEDLRAQLRHVNDMNDQLQNNVDTLNDDISRRIADCEMLRRKVQELEKQLADWKTRHGHLDNQLQGIRIDLQEETAQRLCETNRGQALEEELAFLRDVCENEIKEYKALLAKDSSVPDMREYWTSELGSCLKEIRQEYESQLEALSSSLESRYESQMCEMRLGATKGNAETIQMTEENRRLRAQKSDFENKLRECDSQISQLSNQLRAVTAELEMITSDYDNEKLSHKADVDRLNSELEGVIKELQELMDAKLSLELEIAAYRKLLEGEESRISLGSLVQTIGGFRTESEDVLANALHRSGSSYQAISSADDSSICPASQGRITIHRTSAGSVSIMEVDATGQYIELEEISSAKLGRIQEPVNLKGWSLERTFDDSKKALIHLFKEDFLFSPNKQIKVWGSKYSANAEGLVSSTVNDWGPLNTSSRIVLKDENSREKAVLNVKYAG</sequence>
<feature type="domain" description="LTD" evidence="6">
    <location>
        <begin position="466"/>
        <end position="591"/>
    </location>
</feature>
<proteinExistence type="evidence at transcript level"/>
<evidence type="ECO:0000259" key="6">
    <source>
        <dbReference type="PROSITE" id="PS51841"/>
    </source>
</evidence>
<dbReference type="PANTHER" id="PTHR45721:SF12">
    <property type="entry name" value="INTERMEDIATE FILAMENT PROTEIN IFA-1"/>
    <property type="match status" value="1"/>
</dbReference>
<dbReference type="EMBL" id="L10113">
    <property type="protein sequence ID" value="AAA16613.1"/>
    <property type="molecule type" value="mRNA"/>
</dbReference>
<dbReference type="GO" id="GO:0031507">
    <property type="term" value="P:heterochromatin formation"/>
    <property type="evidence" value="ECO:0007669"/>
    <property type="project" value="TreeGrafter"/>
</dbReference>
<dbReference type="PANTHER" id="PTHR45721">
    <property type="entry name" value="LAMIN DM0-RELATED"/>
    <property type="match status" value="1"/>
</dbReference>
<dbReference type="GO" id="GO:0090435">
    <property type="term" value="P:protein localization to nuclear envelope"/>
    <property type="evidence" value="ECO:0007669"/>
    <property type="project" value="TreeGrafter"/>
</dbReference>
<dbReference type="SMR" id="Q06268"/>
<dbReference type="GO" id="GO:0006998">
    <property type="term" value="P:nuclear envelope organization"/>
    <property type="evidence" value="ECO:0007669"/>
    <property type="project" value="TreeGrafter"/>
</dbReference>
<dbReference type="InterPro" id="IPR018039">
    <property type="entry name" value="IF_conserved"/>
</dbReference>
<protein>
    <submittedName>
        <fullName evidence="8">Omega-crystallin</fullName>
    </submittedName>
</protein>
<dbReference type="PIRSF" id="PIRSF005546">
    <property type="entry name" value="Intermed_filamnt_Ifb-2"/>
    <property type="match status" value="1"/>
</dbReference>
<keyword evidence="2 3" id="KW-0175">Coiled coil</keyword>
<reference evidence="8" key="1">
    <citation type="journal article" date="1993" name="Biochim. Biophys. Acta">
        <title>Primary structure and lens-specific expression of genes for an intermediate filament protein and a beta-tubulin in cephalopods.</title>
        <authorList>
            <person name="Tomarev S.I."/>
            <person name="Zinovieva R.D."/>
            <person name="Piatigorsky J."/>
        </authorList>
    </citation>
    <scope>NUCLEOTIDE SEQUENCE</scope>
</reference>
<dbReference type="PROSITE" id="PS00226">
    <property type="entry name" value="IF_ROD_1"/>
    <property type="match status" value="1"/>
</dbReference>
<feature type="coiled-coil region" evidence="5">
    <location>
        <begin position="323"/>
        <end position="410"/>
    </location>
</feature>
<dbReference type="InterPro" id="IPR016451">
    <property type="entry name" value="Intermed_filament_ifa/ifb"/>
</dbReference>
<evidence type="ECO:0000256" key="1">
    <source>
        <dbReference type="ARBA" id="ARBA00022754"/>
    </source>
</evidence>
<name>Q06268_ENTDO</name>
<dbReference type="PROSITE" id="PS51842">
    <property type="entry name" value="IF_ROD_2"/>
    <property type="match status" value="1"/>
</dbReference>
<dbReference type="GO" id="GO:0005882">
    <property type="term" value="C:intermediate filament"/>
    <property type="evidence" value="ECO:0007669"/>
    <property type="project" value="UniProtKB-UniRule"/>
</dbReference>
<dbReference type="GO" id="GO:0007097">
    <property type="term" value="P:nuclear migration"/>
    <property type="evidence" value="ECO:0007669"/>
    <property type="project" value="TreeGrafter"/>
</dbReference>
<dbReference type="InterPro" id="IPR036415">
    <property type="entry name" value="Lamin_tail_dom_sf"/>
</dbReference>
<evidence type="ECO:0000259" key="7">
    <source>
        <dbReference type="PROSITE" id="PS51842"/>
    </source>
</evidence>
<dbReference type="Gene3D" id="1.20.5.170">
    <property type="match status" value="1"/>
</dbReference>
<dbReference type="GO" id="GO:0051664">
    <property type="term" value="P:nuclear pore localization"/>
    <property type="evidence" value="ECO:0007669"/>
    <property type="project" value="TreeGrafter"/>
</dbReference>
<comment type="similarity">
    <text evidence="3 4">Belongs to the intermediate filament family.</text>
</comment>
<dbReference type="PIR" id="S43428">
    <property type="entry name" value="S43428"/>
</dbReference>
<dbReference type="Gene3D" id="1.20.5.1160">
    <property type="entry name" value="Vasodilator-stimulated phosphoprotein"/>
    <property type="match status" value="1"/>
</dbReference>
<accession>Q06268</accession>
<feature type="domain" description="IF rod" evidence="7">
    <location>
        <begin position="66"/>
        <end position="418"/>
    </location>
</feature>
<dbReference type="SMART" id="SM01391">
    <property type="entry name" value="Filament"/>
    <property type="match status" value="1"/>
</dbReference>
<feature type="coiled-coil region" evidence="5">
    <location>
        <begin position="56"/>
        <end position="250"/>
    </location>
</feature>
<keyword evidence="1 3" id="KW-0403">Intermediate filament</keyword>
<evidence type="ECO:0000256" key="3">
    <source>
        <dbReference type="PIRNR" id="PIRNR005546"/>
    </source>
</evidence>
<dbReference type="GO" id="GO:0005200">
    <property type="term" value="F:structural constituent of cytoskeleton"/>
    <property type="evidence" value="ECO:0007669"/>
    <property type="project" value="TreeGrafter"/>
</dbReference>
<dbReference type="SUPFAM" id="SSF74853">
    <property type="entry name" value="Lamin A/C globular tail domain"/>
    <property type="match status" value="1"/>
</dbReference>
<evidence type="ECO:0000256" key="5">
    <source>
        <dbReference type="SAM" id="Coils"/>
    </source>
</evidence>
<evidence type="ECO:0000256" key="4">
    <source>
        <dbReference type="RuleBase" id="RU000685"/>
    </source>
</evidence>